<keyword evidence="3" id="KW-0808">Transferase</keyword>
<organism evidence="3 4">
    <name type="scientific">Finegoldia magna</name>
    <name type="common">Peptostreptococcus magnus</name>
    <dbReference type="NCBI Taxonomy" id="1260"/>
    <lineage>
        <taxon>Bacteria</taxon>
        <taxon>Bacillati</taxon>
        <taxon>Bacillota</taxon>
        <taxon>Tissierellia</taxon>
        <taxon>Tissierellales</taxon>
        <taxon>Peptoniphilaceae</taxon>
        <taxon>Finegoldia</taxon>
    </lineage>
</organism>
<feature type="domain" description="Glycosyltransferase subfamily 4-like N-terminal" evidence="2">
    <location>
        <begin position="14"/>
        <end position="182"/>
    </location>
</feature>
<accession>A0A233V5K4</accession>
<dbReference type="PANTHER" id="PTHR45947">
    <property type="entry name" value="SULFOQUINOVOSYL TRANSFERASE SQD2"/>
    <property type="match status" value="1"/>
</dbReference>
<protein>
    <submittedName>
        <fullName evidence="3">Glycosyl transferase</fullName>
    </submittedName>
</protein>
<sequence length="384" mass="44030">MKILITTDTYRPTINGVVTSIESLKKALDRLGHDVRILTFSDSFNSKQEGDIYYMGSLGAGKFYPDARMNKLFYNRFYEDIMDWKPDIVHSQTEFTMFIQAKKIAKDLDIPLLHTYHTVYEDYTHYFSLNKKIGKELAKQFTKQIIKNTDGVVVPTNKIYNLLTEYNIHEDIYVAPTGINVHKLSGCDDFDIRSGYKIPEDKHIVLFLGRIGKEKNITEILQYLENINRDDIVFIIAGAGPFLSELKDICSNSKIRDRLIFTGMIDSSKVGNFYSKADVFVSASTSETQGLTFIESMACSTPIICRHDDCLDGVLIEGKTGFGYDTEEEFIDYLNQILDNEKLRDKMGKNCKQLVDENYTEDSFANKIEKIYKKVIENHAKSVQ</sequence>
<dbReference type="Pfam" id="PF13439">
    <property type="entry name" value="Glyco_transf_4"/>
    <property type="match status" value="1"/>
</dbReference>
<reference evidence="4" key="1">
    <citation type="submission" date="2017-04" db="EMBL/GenBank/DDBJ databases">
        <title>Finegoldia magna isolated from orthopedic joint implant-associated infections.</title>
        <authorList>
            <person name="Bjorklund S."/>
            <person name="Bruggemann H."/>
            <person name="Jensen A."/>
            <person name="Hellmark B."/>
            <person name="Soderquist B."/>
        </authorList>
    </citation>
    <scope>NUCLEOTIDE SEQUENCE [LARGE SCALE GENOMIC DNA]</scope>
    <source>
        <strain evidence="4">CCUG 54800</strain>
    </source>
</reference>
<feature type="domain" description="Glycosyl transferase family 1" evidence="1">
    <location>
        <begin position="191"/>
        <end position="353"/>
    </location>
</feature>
<dbReference type="Gene3D" id="3.40.50.2000">
    <property type="entry name" value="Glycogen Phosphorylase B"/>
    <property type="match status" value="2"/>
</dbReference>
<evidence type="ECO:0000313" key="3">
    <source>
        <dbReference type="EMBL" id="OXZ27668.1"/>
    </source>
</evidence>
<dbReference type="SUPFAM" id="SSF53756">
    <property type="entry name" value="UDP-Glycosyltransferase/glycogen phosphorylase"/>
    <property type="match status" value="1"/>
</dbReference>
<evidence type="ECO:0000313" key="4">
    <source>
        <dbReference type="Proteomes" id="UP000215413"/>
    </source>
</evidence>
<name>A0A233V5K4_FINMA</name>
<evidence type="ECO:0000259" key="1">
    <source>
        <dbReference type="Pfam" id="PF00534"/>
    </source>
</evidence>
<dbReference type="EMBL" id="NDYC01000019">
    <property type="protein sequence ID" value="OXZ27668.1"/>
    <property type="molecule type" value="Genomic_DNA"/>
</dbReference>
<evidence type="ECO:0000259" key="2">
    <source>
        <dbReference type="Pfam" id="PF13439"/>
    </source>
</evidence>
<dbReference type="CDD" id="cd03817">
    <property type="entry name" value="GT4_UGDG-like"/>
    <property type="match status" value="1"/>
</dbReference>
<dbReference type="AlphaFoldDB" id="A0A233V5K4"/>
<comment type="caution">
    <text evidence="3">The sequence shown here is derived from an EMBL/GenBank/DDBJ whole genome shotgun (WGS) entry which is preliminary data.</text>
</comment>
<dbReference type="RefSeq" id="WP_094205776.1">
    <property type="nucleotide sequence ID" value="NZ_NDYC01000019.1"/>
</dbReference>
<dbReference type="PANTHER" id="PTHR45947:SF3">
    <property type="entry name" value="SULFOQUINOVOSYL TRANSFERASE SQD2"/>
    <property type="match status" value="1"/>
</dbReference>
<gene>
    <name evidence="3" type="ORF">B9N49_04895</name>
</gene>
<dbReference type="Pfam" id="PF00534">
    <property type="entry name" value="Glycos_transf_1"/>
    <property type="match status" value="1"/>
</dbReference>
<dbReference type="InterPro" id="IPR050194">
    <property type="entry name" value="Glycosyltransferase_grp1"/>
</dbReference>
<dbReference type="GO" id="GO:0016758">
    <property type="term" value="F:hexosyltransferase activity"/>
    <property type="evidence" value="ECO:0007669"/>
    <property type="project" value="TreeGrafter"/>
</dbReference>
<dbReference type="InterPro" id="IPR001296">
    <property type="entry name" value="Glyco_trans_1"/>
</dbReference>
<dbReference type="Proteomes" id="UP000215413">
    <property type="component" value="Unassembled WGS sequence"/>
</dbReference>
<dbReference type="InterPro" id="IPR028098">
    <property type="entry name" value="Glyco_trans_4-like_N"/>
</dbReference>
<proteinExistence type="predicted"/>